<feature type="transmembrane region" description="Helical" evidence="1">
    <location>
        <begin position="68"/>
        <end position="89"/>
    </location>
</feature>
<keyword evidence="1" id="KW-0812">Transmembrane</keyword>
<dbReference type="SUPFAM" id="SSF55961">
    <property type="entry name" value="Bet v1-like"/>
    <property type="match status" value="1"/>
</dbReference>
<organism evidence="2 3">
    <name type="scientific">Vitrella brassicaformis (strain CCMP3155)</name>
    <dbReference type="NCBI Taxonomy" id="1169540"/>
    <lineage>
        <taxon>Eukaryota</taxon>
        <taxon>Sar</taxon>
        <taxon>Alveolata</taxon>
        <taxon>Colpodellida</taxon>
        <taxon>Vitrellaceae</taxon>
        <taxon>Vitrella</taxon>
    </lineage>
</organism>
<gene>
    <name evidence="2" type="ORF">Vbra_23162</name>
</gene>
<feature type="transmembrane region" description="Helical" evidence="1">
    <location>
        <begin position="35"/>
        <end position="56"/>
    </location>
</feature>
<keyword evidence="1" id="KW-0472">Membrane</keyword>
<protein>
    <submittedName>
        <fullName evidence="2">Uncharacterized protein</fullName>
    </submittedName>
</protein>
<proteinExistence type="predicted"/>
<feature type="transmembrane region" description="Helical" evidence="1">
    <location>
        <begin position="127"/>
        <end position="148"/>
    </location>
</feature>
<dbReference type="VEuPathDB" id="CryptoDB:Vbra_23162"/>
<evidence type="ECO:0000313" key="3">
    <source>
        <dbReference type="Proteomes" id="UP000041254"/>
    </source>
</evidence>
<dbReference type="Gene3D" id="3.30.530.20">
    <property type="match status" value="1"/>
</dbReference>
<name>A0A0G4GSY9_VITBC</name>
<dbReference type="EMBL" id="CDMY01000795">
    <property type="protein sequence ID" value="CEM33832.1"/>
    <property type="molecule type" value="Genomic_DNA"/>
</dbReference>
<reference evidence="2 3" key="1">
    <citation type="submission" date="2014-11" db="EMBL/GenBank/DDBJ databases">
        <authorList>
            <person name="Zhu J."/>
            <person name="Qi W."/>
            <person name="Song R."/>
        </authorList>
    </citation>
    <scope>NUCLEOTIDE SEQUENCE [LARGE SCALE GENOMIC DNA]</scope>
</reference>
<evidence type="ECO:0000313" key="2">
    <source>
        <dbReference type="EMBL" id="CEM33832.1"/>
    </source>
</evidence>
<keyword evidence="1" id="KW-1133">Transmembrane helix</keyword>
<evidence type="ECO:0000256" key="1">
    <source>
        <dbReference type="SAM" id="Phobius"/>
    </source>
</evidence>
<dbReference type="Gene3D" id="3.30.70.100">
    <property type="match status" value="1"/>
</dbReference>
<feature type="transmembrane region" description="Helical" evidence="1">
    <location>
        <begin position="183"/>
        <end position="207"/>
    </location>
</feature>
<feature type="transmembrane region" description="Helical" evidence="1">
    <location>
        <begin position="213"/>
        <end position="234"/>
    </location>
</feature>
<dbReference type="Proteomes" id="UP000041254">
    <property type="component" value="Unassembled WGS sequence"/>
</dbReference>
<feature type="transmembrane region" description="Helical" evidence="1">
    <location>
        <begin position="255"/>
        <end position="276"/>
    </location>
</feature>
<dbReference type="SUPFAM" id="SSF54909">
    <property type="entry name" value="Dimeric alpha+beta barrel"/>
    <property type="match status" value="1"/>
</dbReference>
<dbReference type="AlphaFoldDB" id="A0A0G4GSY9"/>
<dbReference type="InParanoid" id="A0A0G4GSY9"/>
<keyword evidence="3" id="KW-1185">Reference proteome</keyword>
<feature type="transmembrane region" description="Helical" evidence="1">
    <location>
        <begin position="95"/>
        <end position="115"/>
    </location>
</feature>
<accession>A0A0G4GSY9</accession>
<dbReference type="InterPro" id="IPR011008">
    <property type="entry name" value="Dimeric_a/b-barrel"/>
</dbReference>
<sequence length="636" mass="71702">MKWCVPSRLPRSPQPVSPLQLEGILAFQNVPQQDVLKMVGLCAFGAMLTMAIRTTLSARARAAPRSFLRSVIVAYSVATPIFALVFGLYGSSKLLLVLAALHNLCEWGIIWHLVLETSAITPTFYGSVLWIWTIVSIVAVAPTLELAVAIEQPFGLWCDFLLFFLMLKRLSEVQEGDVYLRRLFLMGLVASIVHFGQIFTLILGGLGVPGTTLWLLLLVFSPLVTFGLYSEFALRWDEAPVPPYRQHHMNVFEAFFIFILSLVLSTSVIFGPPLLFRCPAVAAQASSQCSQSVSGFTVFKAASPNVRNALGDFLREVAHSTLAEPGNEIYEVFEVERGKGGSDEWDFAVVERYWSLEALQTHLKRVEPLFNQEYYHGLAADMVEFGPWRRAEWCQPSYPPQLRHLAFRFAIDNDVDAIWSVVRNWRSLEALQTHLKRVEPLFNQEYYHGLAADMIEFGPWRRAEWCQPSYPPQLRHLAFRFTIDNDVDAIWSVVRNWSDVTMVLGAVSAELDENDERLRVVKFRNGLELEERLSVLDHSQKRLVYEHSNQLGLRFYRGSINLESNGTGGTLVSYVIDIGLEGDAQGRSDAMKASFQGQNIPYLQERFSHAGLSSNALLNEGTPVIYDASVVEKVEL</sequence>
<dbReference type="InterPro" id="IPR023393">
    <property type="entry name" value="START-like_dom_sf"/>
</dbReference>